<evidence type="ECO:0000256" key="7">
    <source>
        <dbReference type="ARBA" id="ARBA00038437"/>
    </source>
</evidence>
<evidence type="ECO:0000313" key="16">
    <source>
        <dbReference type="EMBL" id="MBF9232489.1"/>
    </source>
</evidence>
<evidence type="ECO:0000256" key="10">
    <source>
        <dbReference type="PROSITE-ProRule" id="PRU00552"/>
    </source>
</evidence>
<feature type="domain" description="Helicase C-terminal" evidence="14">
    <location>
        <begin position="234"/>
        <end position="381"/>
    </location>
</feature>
<feature type="short sequence motif" description="Q motif" evidence="10">
    <location>
        <begin position="1"/>
        <end position="29"/>
    </location>
</feature>
<dbReference type="GO" id="GO:0042255">
    <property type="term" value="P:ribosome assembly"/>
    <property type="evidence" value="ECO:0007669"/>
    <property type="project" value="UniProtKB-ARBA"/>
</dbReference>
<evidence type="ECO:0000256" key="6">
    <source>
        <dbReference type="ARBA" id="ARBA00022840"/>
    </source>
</evidence>
<dbReference type="RefSeq" id="WP_196270441.1">
    <property type="nucleotide sequence ID" value="NZ_JADQDO010000001.1"/>
</dbReference>
<keyword evidence="3 11" id="KW-0547">Nucleotide-binding</keyword>
<evidence type="ECO:0000259" key="14">
    <source>
        <dbReference type="PROSITE" id="PS51194"/>
    </source>
</evidence>
<dbReference type="InterPro" id="IPR014014">
    <property type="entry name" value="RNA_helicase_DEAD_Q_motif"/>
</dbReference>
<keyword evidence="2" id="KW-0963">Cytoplasm</keyword>
<keyword evidence="4 11" id="KW-0378">Hydrolase</keyword>
<feature type="domain" description="Helicase ATP-binding" evidence="13">
    <location>
        <begin position="32"/>
        <end position="205"/>
    </location>
</feature>
<dbReference type="GO" id="GO:0009266">
    <property type="term" value="P:response to temperature stimulus"/>
    <property type="evidence" value="ECO:0007669"/>
    <property type="project" value="UniProtKB-ARBA"/>
</dbReference>
<dbReference type="InterPro" id="IPR044742">
    <property type="entry name" value="DEAD/DEAH_RhlB"/>
</dbReference>
<dbReference type="PROSITE" id="PS51192">
    <property type="entry name" value="HELICASE_ATP_BIND_1"/>
    <property type="match status" value="1"/>
</dbReference>
<comment type="catalytic activity">
    <reaction evidence="8">
        <text>ATP + H2O = ADP + phosphate + H(+)</text>
        <dbReference type="Rhea" id="RHEA:13065"/>
        <dbReference type="ChEBI" id="CHEBI:15377"/>
        <dbReference type="ChEBI" id="CHEBI:15378"/>
        <dbReference type="ChEBI" id="CHEBI:30616"/>
        <dbReference type="ChEBI" id="CHEBI:43474"/>
        <dbReference type="ChEBI" id="CHEBI:456216"/>
        <dbReference type="EC" id="3.6.4.13"/>
    </reaction>
</comment>
<dbReference type="CDD" id="cd00268">
    <property type="entry name" value="DEADc"/>
    <property type="match status" value="1"/>
</dbReference>
<proteinExistence type="inferred from homology"/>
<dbReference type="SUPFAM" id="SSF52540">
    <property type="entry name" value="P-loop containing nucleoside triphosphate hydrolases"/>
    <property type="match status" value="1"/>
</dbReference>
<evidence type="ECO:0000256" key="11">
    <source>
        <dbReference type="RuleBase" id="RU000492"/>
    </source>
</evidence>
<dbReference type="SMART" id="SM00487">
    <property type="entry name" value="DEXDc"/>
    <property type="match status" value="1"/>
</dbReference>
<evidence type="ECO:0000313" key="17">
    <source>
        <dbReference type="Proteomes" id="UP000599312"/>
    </source>
</evidence>
<evidence type="ECO:0000256" key="2">
    <source>
        <dbReference type="ARBA" id="ARBA00022490"/>
    </source>
</evidence>
<feature type="region of interest" description="Disordered" evidence="12">
    <location>
        <begin position="371"/>
        <end position="489"/>
    </location>
</feature>
<evidence type="ECO:0000259" key="13">
    <source>
        <dbReference type="PROSITE" id="PS51192"/>
    </source>
</evidence>
<dbReference type="Proteomes" id="UP000599312">
    <property type="component" value="Unassembled WGS sequence"/>
</dbReference>
<protein>
    <recommendedName>
        <fullName evidence="9">DEAD-box ATP-dependent RNA helicase RhpA</fullName>
        <ecNumber evidence="1">3.6.4.13</ecNumber>
    </recommendedName>
</protein>
<keyword evidence="5 11" id="KW-0347">Helicase</keyword>
<evidence type="ECO:0000256" key="1">
    <source>
        <dbReference type="ARBA" id="ARBA00012552"/>
    </source>
</evidence>
<dbReference type="PROSITE" id="PS51195">
    <property type="entry name" value="Q_MOTIF"/>
    <property type="match status" value="1"/>
</dbReference>
<feature type="compositionally biased region" description="Basic and acidic residues" evidence="12">
    <location>
        <begin position="406"/>
        <end position="465"/>
    </location>
</feature>
<feature type="domain" description="DEAD-box RNA helicase Q" evidence="15">
    <location>
        <begin position="1"/>
        <end position="29"/>
    </location>
</feature>
<dbReference type="GO" id="GO:0005524">
    <property type="term" value="F:ATP binding"/>
    <property type="evidence" value="ECO:0007669"/>
    <property type="project" value="UniProtKB-KW"/>
</dbReference>
<evidence type="ECO:0000256" key="5">
    <source>
        <dbReference type="ARBA" id="ARBA00022806"/>
    </source>
</evidence>
<evidence type="ECO:0000259" key="15">
    <source>
        <dbReference type="PROSITE" id="PS51195"/>
    </source>
</evidence>
<evidence type="ECO:0000256" key="4">
    <source>
        <dbReference type="ARBA" id="ARBA00022801"/>
    </source>
</evidence>
<dbReference type="InterPro" id="IPR050079">
    <property type="entry name" value="DEAD_box_RNA_helicase"/>
</dbReference>
<evidence type="ECO:0000256" key="9">
    <source>
        <dbReference type="ARBA" id="ARBA00074363"/>
    </source>
</evidence>
<dbReference type="PROSITE" id="PS00039">
    <property type="entry name" value="DEAD_ATP_HELICASE"/>
    <property type="match status" value="1"/>
</dbReference>
<evidence type="ECO:0000256" key="8">
    <source>
        <dbReference type="ARBA" id="ARBA00047984"/>
    </source>
</evidence>
<dbReference type="CDD" id="cd18787">
    <property type="entry name" value="SF2_C_DEAD"/>
    <property type="match status" value="1"/>
</dbReference>
<name>A0A931FLV9_9HYPH</name>
<dbReference type="InterPro" id="IPR014001">
    <property type="entry name" value="Helicase_ATP-bd"/>
</dbReference>
<dbReference type="EC" id="3.6.4.13" evidence="1"/>
<dbReference type="GO" id="GO:0005829">
    <property type="term" value="C:cytosol"/>
    <property type="evidence" value="ECO:0007669"/>
    <property type="project" value="TreeGrafter"/>
</dbReference>
<keyword evidence="6 11" id="KW-0067">ATP-binding</keyword>
<feature type="compositionally biased region" description="Basic and acidic residues" evidence="12">
    <location>
        <begin position="379"/>
        <end position="397"/>
    </location>
</feature>
<dbReference type="Pfam" id="PF00270">
    <property type="entry name" value="DEAD"/>
    <property type="match status" value="1"/>
</dbReference>
<dbReference type="GO" id="GO:0003724">
    <property type="term" value="F:RNA helicase activity"/>
    <property type="evidence" value="ECO:0007669"/>
    <property type="project" value="UniProtKB-EC"/>
</dbReference>
<dbReference type="InterPro" id="IPR027417">
    <property type="entry name" value="P-loop_NTPase"/>
</dbReference>
<evidence type="ECO:0000256" key="12">
    <source>
        <dbReference type="SAM" id="MobiDB-lite"/>
    </source>
</evidence>
<dbReference type="SMART" id="SM00490">
    <property type="entry name" value="HELICc"/>
    <property type="match status" value="1"/>
</dbReference>
<evidence type="ECO:0000256" key="3">
    <source>
        <dbReference type="ARBA" id="ARBA00022741"/>
    </source>
</evidence>
<dbReference type="GO" id="GO:0003676">
    <property type="term" value="F:nucleic acid binding"/>
    <property type="evidence" value="ECO:0007669"/>
    <property type="project" value="InterPro"/>
</dbReference>
<keyword evidence="17" id="KW-1185">Reference proteome</keyword>
<dbReference type="InterPro" id="IPR011545">
    <property type="entry name" value="DEAD/DEAH_box_helicase_dom"/>
</dbReference>
<reference evidence="16" key="1">
    <citation type="submission" date="2020-11" db="EMBL/GenBank/DDBJ databases">
        <authorList>
            <person name="Kim M.K."/>
        </authorList>
    </citation>
    <scope>NUCLEOTIDE SEQUENCE</scope>
    <source>
        <strain evidence="16">BT350</strain>
    </source>
</reference>
<dbReference type="InterPro" id="IPR000629">
    <property type="entry name" value="RNA-helicase_DEAD-box_CS"/>
</dbReference>
<gene>
    <name evidence="16" type="ORF">I2H38_03750</name>
</gene>
<dbReference type="EMBL" id="JADQDO010000001">
    <property type="protein sequence ID" value="MBF9232489.1"/>
    <property type="molecule type" value="Genomic_DNA"/>
</dbReference>
<comment type="similarity">
    <text evidence="7 11">Belongs to the DEAD box helicase family.</text>
</comment>
<dbReference type="FunFam" id="3.40.50.300:FF:000108">
    <property type="entry name" value="ATP-dependent RNA helicase RhlE"/>
    <property type="match status" value="1"/>
</dbReference>
<dbReference type="Gene3D" id="3.40.50.300">
    <property type="entry name" value="P-loop containing nucleotide triphosphate hydrolases"/>
    <property type="match status" value="2"/>
</dbReference>
<dbReference type="AlphaFoldDB" id="A0A931FLV9"/>
<comment type="caution">
    <text evidence="16">The sequence shown here is derived from an EMBL/GenBank/DDBJ whole genome shotgun (WGS) entry which is preliminary data.</text>
</comment>
<dbReference type="PANTHER" id="PTHR47959">
    <property type="entry name" value="ATP-DEPENDENT RNA HELICASE RHLE-RELATED"/>
    <property type="match status" value="1"/>
</dbReference>
<accession>A0A931FLV9</accession>
<dbReference type="PANTHER" id="PTHR47959:SF13">
    <property type="entry name" value="ATP-DEPENDENT RNA HELICASE RHLE"/>
    <property type="match status" value="1"/>
</dbReference>
<dbReference type="GO" id="GO:0016787">
    <property type="term" value="F:hydrolase activity"/>
    <property type="evidence" value="ECO:0007669"/>
    <property type="project" value="UniProtKB-KW"/>
</dbReference>
<dbReference type="Pfam" id="PF00271">
    <property type="entry name" value="Helicase_C"/>
    <property type="match status" value="1"/>
</dbReference>
<dbReference type="PROSITE" id="PS51194">
    <property type="entry name" value="HELICASE_CTER"/>
    <property type="match status" value="1"/>
</dbReference>
<dbReference type="InterPro" id="IPR001650">
    <property type="entry name" value="Helicase_C-like"/>
</dbReference>
<sequence>MSFAELGLSDKVQQAVAAAGYTDPTPIQAQAIPHVLARRDVLGVAQTGTGKTAAFTLPMLTLLESGRARARMPRTLILEPTRELAAQVEDNFDKYGINHKLSVALLIGGVSFGDQDAKITRGVDVLIATPGRLLDHFERGKLLLTGVELLVIDEADRMLDMGFIPDIERIVKLVPFTRQTLFFSATMPPEIQRLADAFLHNPIKIEVSRPASTAATITQRLVATGREDYEQRETLRELIRNATDLNNAIVFCNRKRDVAVLHRSLQKHGFNVVALHGDMDQHARMAALDSFRSGETPLLVASDVAARGLDIPAVSHVFNYDIPHHAEDYVHRIGRTGRAGRVGYSFTLIGPGDEKSLAAIEKLIGQPIEWEGPSLAERPASESRPARRRGRPEERPRGSRRSVSRPHAEESREEVHHAPREEHAPRKPRAEREKPHAERERPHAEREKPQARPPRDRARHDHEPDTPVIGLGDHVPAFLLRPVPVKKTK</sequence>
<organism evidence="16 17">
    <name type="scientific">Microvirga alba</name>
    <dbReference type="NCBI Taxonomy" id="2791025"/>
    <lineage>
        <taxon>Bacteria</taxon>
        <taxon>Pseudomonadati</taxon>
        <taxon>Pseudomonadota</taxon>
        <taxon>Alphaproteobacteria</taxon>
        <taxon>Hyphomicrobiales</taxon>
        <taxon>Methylobacteriaceae</taxon>
        <taxon>Microvirga</taxon>
    </lineage>
</organism>